<proteinExistence type="inferred from homology"/>
<evidence type="ECO:0000256" key="8">
    <source>
        <dbReference type="ARBA" id="ARBA00022962"/>
    </source>
</evidence>
<dbReference type="InterPro" id="IPR001962">
    <property type="entry name" value="Asn_synthase"/>
</dbReference>
<dbReference type="InterPro" id="IPR006426">
    <property type="entry name" value="Asn_synth_AEB"/>
</dbReference>
<dbReference type="RefSeq" id="WP_252664292.1">
    <property type="nucleotide sequence ID" value="NZ_CP098611.1"/>
</dbReference>
<keyword evidence="5" id="KW-0547">Nucleotide-binding</keyword>
<organism evidence="12 13">
    <name type="scientific">Phormidium yuhuli AB48</name>
    <dbReference type="NCBI Taxonomy" id="2940671"/>
    <lineage>
        <taxon>Bacteria</taxon>
        <taxon>Bacillati</taxon>
        <taxon>Cyanobacteriota</taxon>
        <taxon>Cyanophyceae</taxon>
        <taxon>Oscillatoriophycideae</taxon>
        <taxon>Oscillatoriales</taxon>
        <taxon>Oscillatoriaceae</taxon>
        <taxon>Phormidium</taxon>
        <taxon>Phormidium yuhuli</taxon>
    </lineage>
</organism>
<reference evidence="12" key="1">
    <citation type="submission" date="2022-06" db="EMBL/GenBank/DDBJ databases">
        <title>Genome sequence of Phormidium yuhuli AB48 isolated from an industrial photobioreactor environment.</title>
        <authorList>
            <person name="Qiu Y."/>
            <person name="Noonan A.J.C."/>
            <person name="Dofher K."/>
            <person name="Koch M."/>
            <person name="Kieft B."/>
            <person name="Lin X."/>
            <person name="Ziels R.M."/>
            <person name="Hallam S.J."/>
        </authorList>
    </citation>
    <scope>NUCLEOTIDE SEQUENCE</scope>
    <source>
        <strain evidence="12">AB48</strain>
    </source>
</reference>
<dbReference type="CDD" id="cd00712">
    <property type="entry name" value="AsnB"/>
    <property type="match status" value="1"/>
</dbReference>
<keyword evidence="4" id="KW-0028">Amino-acid biosynthesis</keyword>
<dbReference type="Proteomes" id="UP001056708">
    <property type="component" value="Chromosome"/>
</dbReference>
<dbReference type="InterPro" id="IPR017932">
    <property type="entry name" value="GATase_2_dom"/>
</dbReference>
<evidence type="ECO:0000259" key="11">
    <source>
        <dbReference type="PROSITE" id="PS51278"/>
    </source>
</evidence>
<dbReference type="EMBL" id="CP098611">
    <property type="protein sequence ID" value="USR92221.1"/>
    <property type="molecule type" value="Genomic_DNA"/>
</dbReference>
<dbReference type="PANTHER" id="PTHR11772">
    <property type="entry name" value="ASPARAGINE SYNTHETASE"/>
    <property type="match status" value="1"/>
</dbReference>
<evidence type="ECO:0000256" key="1">
    <source>
        <dbReference type="ARBA" id="ARBA00005752"/>
    </source>
</evidence>
<dbReference type="InterPro" id="IPR033738">
    <property type="entry name" value="AsnB_N"/>
</dbReference>
<dbReference type="PIRSF" id="PIRSF001589">
    <property type="entry name" value="Asn_synthetase_glu-h"/>
    <property type="match status" value="1"/>
</dbReference>
<comment type="pathway">
    <text evidence="9">Amino-acid biosynthesis.</text>
</comment>
<evidence type="ECO:0000256" key="6">
    <source>
        <dbReference type="ARBA" id="ARBA00022840"/>
    </source>
</evidence>
<evidence type="ECO:0000256" key="2">
    <source>
        <dbReference type="ARBA" id="ARBA00012737"/>
    </source>
</evidence>
<dbReference type="PANTHER" id="PTHR11772:SF2">
    <property type="entry name" value="ASPARAGINE SYNTHETASE [GLUTAMINE-HYDROLYZING]"/>
    <property type="match status" value="1"/>
</dbReference>
<dbReference type="SUPFAM" id="SSF56235">
    <property type="entry name" value="N-terminal nucleophile aminohydrolases (Ntn hydrolases)"/>
    <property type="match status" value="1"/>
</dbReference>
<sequence>MCGIAVIFGESAASREGELSQMLERLTSRGEVTERFQHPQVVTGTRRLKIVDRQGSKQPIFNAKGDKLVVFNGEIFNFRELRSQLESKYAFTTEGDTETLLSAFEEYGEDCVHQFEGQFAFLIIDLAQQRLFAARDPLGIIPLYWLKFKDCLYFASTIKALTFLEQPIQCLSPGCFQWNDEPEVSYFQPQPQPQPSSLNSHLEILKSTIVSAIHRRCQTDLPLGVIYSGGLDSSIVLSQAIQVHPQVTAVTIGCEGSEDFQISQRFCQDKGIPQVVVSLKPQQFTRQSVREAIATSELTEYGDIINAAITLKLFERIRDCGIKVVLGGDGSDELFGGYQMYQLELSPQEQQRLFAYKLMNLHRTELQRLDRCSMAFTVEARVPFLAKPVVDLALATPASWKFRDGMEKWCLREAFRDELPDYILQRHKNPLSHSSGLHEGVRRYKFCFQREYQREKFQLHQPLRQDFSAILRQSADNVDVAIAATASFPDYGRRELMLEWLKASLRLSLPQRR</sequence>
<evidence type="ECO:0000256" key="10">
    <source>
        <dbReference type="ARBA" id="ARBA00048741"/>
    </source>
</evidence>
<dbReference type="Pfam" id="PF13537">
    <property type="entry name" value="GATase_7"/>
    <property type="match status" value="1"/>
</dbReference>
<evidence type="ECO:0000256" key="4">
    <source>
        <dbReference type="ARBA" id="ARBA00022605"/>
    </source>
</evidence>
<dbReference type="PROSITE" id="PS51278">
    <property type="entry name" value="GATASE_TYPE_2"/>
    <property type="match status" value="1"/>
</dbReference>
<evidence type="ECO:0000256" key="7">
    <source>
        <dbReference type="ARBA" id="ARBA00022888"/>
    </source>
</evidence>
<evidence type="ECO:0000256" key="9">
    <source>
        <dbReference type="ARBA" id="ARBA00029440"/>
    </source>
</evidence>
<keyword evidence="7" id="KW-0061">Asparagine biosynthesis</keyword>
<dbReference type="SUPFAM" id="SSF52402">
    <property type="entry name" value="Adenine nucleotide alpha hydrolases-like"/>
    <property type="match status" value="1"/>
</dbReference>
<protein>
    <recommendedName>
        <fullName evidence="2">asparagine synthase (glutamine-hydrolyzing)</fullName>
        <ecNumber evidence="2">6.3.5.4</ecNumber>
    </recommendedName>
</protein>
<comment type="catalytic activity">
    <reaction evidence="10">
        <text>L-aspartate + L-glutamine + ATP + H2O = L-asparagine + L-glutamate + AMP + diphosphate + H(+)</text>
        <dbReference type="Rhea" id="RHEA:12228"/>
        <dbReference type="ChEBI" id="CHEBI:15377"/>
        <dbReference type="ChEBI" id="CHEBI:15378"/>
        <dbReference type="ChEBI" id="CHEBI:29985"/>
        <dbReference type="ChEBI" id="CHEBI:29991"/>
        <dbReference type="ChEBI" id="CHEBI:30616"/>
        <dbReference type="ChEBI" id="CHEBI:33019"/>
        <dbReference type="ChEBI" id="CHEBI:58048"/>
        <dbReference type="ChEBI" id="CHEBI:58359"/>
        <dbReference type="ChEBI" id="CHEBI:456215"/>
        <dbReference type="EC" id="6.3.5.4"/>
    </reaction>
</comment>
<dbReference type="EC" id="6.3.5.4" evidence="2"/>
<gene>
    <name evidence="12" type="ORF">NEA10_05715</name>
</gene>
<keyword evidence="13" id="KW-1185">Reference proteome</keyword>
<keyword evidence="6" id="KW-0067">ATP-binding</keyword>
<dbReference type="Pfam" id="PF00733">
    <property type="entry name" value="Asn_synthase"/>
    <property type="match status" value="1"/>
</dbReference>
<dbReference type="InterPro" id="IPR050795">
    <property type="entry name" value="Asn_Synthetase"/>
</dbReference>
<name>A0ABY5ATI1_9CYAN</name>
<feature type="domain" description="Glutamine amidotransferase type-2" evidence="11">
    <location>
        <begin position="2"/>
        <end position="182"/>
    </location>
</feature>
<evidence type="ECO:0000313" key="13">
    <source>
        <dbReference type="Proteomes" id="UP001056708"/>
    </source>
</evidence>
<dbReference type="Gene3D" id="3.40.50.620">
    <property type="entry name" value="HUPs"/>
    <property type="match status" value="1"/>
</dbReference>
<evidence type="ECO:0000256" key="3">
    <source>
        <dbReference type="ARBA" id="ARBA00022598"/>
    </source>
</evidence>
<dbReference type="InterPro" id="IPR014729">
    <property type="entry name" value="Rossmann-like_a/b/a_fold"/>
</dbReference>
<dbReference type="InterPro" id="IPR029055">
    <property type="entry name" value="Ntn_hydrolases_N"/>
</dbReference>
<comment type="similarity">
    <text evidence="1">Belongs to the asparagine synthetase family.</text>
</comment>
<keyword evidence="3" id="KW-0436">Ligase</keyword>
<keyword evidence="8" id="KW-0315">Glutamine amidotransferase</keyword>
<evidence type="ECO:0000256" key="5">
    <source>
        <dbReference type="ARBA" id="ARBA00022741"/>
    </source>
</evidence>
<accession>A0ABY5ATI1</accession>
<dbReference type="Gene3D" id="3.60.20.10">
    <property type="entry name" value="Glutamine Phosphoribosylpyrophosphate, subunit 1, domain 1"/>
    <property type="match status" value="1"/>
</dbReference>
<dbReference type="CDD" id="cd01991">
    <property type="entry name" value="Asn_synthase_B_C"/>
    <property type="match status" value="1"/>
</dbReference>
<evidence type="ECO:0000313" key="12">
    <source>
        <dbReference type="EMBL" id="USR92221.1"/>
    </source>
</evidence>